<gene>
    <name evidence="1" type="ORF">ALO79_200255</name>
</gene>
<name>A0A0P9N7G9_PSESX</name>
<comment type="caution">
    <text evidence="1">The sequence shown here is derived from an EMBL/GenBank/DDBJ whole genome shotgun (WGS) entry which is preliminary data.</text>
</comment>
<proteinExistence type="predicted"/>
<reference evidence="1 2" key="1">
    <citation type="submission" date="2015-09" db="EMBL/GenBank/DDBJ databases">
        <title>Genome announcement of multiple Pseudomonas syringae strains.</title>
        <authorList>
            <person name="Thakur S."/>
            <person name="Wang P.W."/>
            <person name="Gong Y."/>
            <person name="Weir B.S."/>
            <person name="Guttman D.S."/>
        </authorList>
    </citation>
    <scope>NUCLEOTIDE SEQUENCE [LARGE SCALE GENOMIC DNA]</scope>
    <source>
        <strain evidence="1 2">ICMP9419</strain>
    </source>
</reference>
<dbReference type="Proteomes" id="UP000050381">
    <property type="component" value="Unassembled WGS sequence"/>
</dbReference>
<dbReference type="AlphaFoldDB" id="A0A0P9N7G9"/>
<organism evidence="1 2">
    <name type="scientific">Pseudomonas syringae pv. castaneae</name>
    <dbReference type="NCBI Taxonomy" id="264450"/>
    <lineage>
        <taxon>Bacteria</taxon>
        <taxon>Pseudomonadati</taxon>
        <taxon>Pseudomonadota</taxon>
        <taxon>Gammaproteobacteria</taxon>
        <taxon>Pseudomonadales</taxon>
        <taxon>Pseudomonadaceae</taxon>
        <taxon>Pseudomonas</taxon>
        <taxon>Pseudomonas syringae</taxon>
    </lineage>
</organism>
<dbReference type="EMBL" id="LJQD01000360">
    <property type="protein sequence ID" value="KPW93369.1"/>
    <property type="molecule type" value="Genomic_DNA"/>
</dbReference>
<accession>A0A0P9N7G9</accession>
<evidence type="ECO:0000313" key="1">
    <source>
        <dbReference type="EMBL" id="KPW93369.1"/>
    </source>
</evidence>
<protein>
    <submittedName>
        <fullName evidence="1">Uncharacterized protein</fullName>
    </submittedName>
</protein>
<evidence type="ECO:0000313" key="2">
    <source>
        <dbReference type="Proteomes" id="UP000050381"/>
    </source>
</evidence>
<sequence length="62" mass="6763">MFSSDTTRNSCGIDSLARLSNTMETMAETTMNKALRILLAAITRARSFSAVRAWISAYSGTI</sequence>